<dbReference type="KEGG" id="hna:Hneap_0086"/>
<protein>
    <submittedName>
        <fullName evidence="1">Uncharacterized protein</fullName>
    </submittedName>
</protein>
<dbReference type="AlphaFoldDB" id="D0KWF4"/>
<dbReference type="Proteomes" id="UP000009102">
    <property type="component" value="Chromosome"/>
</dbReference>
<name>D0KWF4_HALNC</name>
<gene>
    <name evidence="1" type="ordered locus">Hneap_0086</name>
</gene>
<evidence type="ECO:0000313" key="2">
    <source>
        <dbReference type="Proteomes" id="UP000009102"/>
    </source>
</evidence>
<dbReference type="HOGENOM" id="CLU_173404_0_0_6"/>
<dbReference type="EMBL" id="CP001801">
    <property type="protein sequence ID" value="ACX94951.1"/>
    <property type="molecule type" value="Genomic_DNA"/>
</dbReference>
<keyword evidence="2" id="KW-1185">Reference proteome</keyword>
<organism evidence="1 2">
    <name type="scientific">Halothiobacillus neapolitanus (strain ATCC 23641 / DSM 15147 / CIP 104769 / NCIMB 8539 / c2)</name>
    <name type="common">Thiobacillus neapolitanus</name>
    <dbReference type="NCBI Taxonomy" id="555778"/>
    <lineage>
        <taxon>Bacteria</taxon>
        <taxon>Pseudomonadati</taxon>
        <taxon>Pseudomonadota</taxon>
        <taxon>Gammaproteobacteria</taxon>
        <taxon>Chromatiales</taxon>
        <taxon>Halothiobacillaceae</taxon>
        <taxon>Halothiobacillus</taxon>
    </lineage>
</organism>
<dbReference type="eggNOG" id="ENOG50337IZ">
    <property type="taxonomic scope" value="Bacteria"/>
</dbReference>
<dbReference type="OrthoDB" id="6624622at2"/>
<accession>D0KWF4</accession>
<reference evidence="1 2" key="1">
    <citation type="submission" date="2009-10" db="EMBL/GenBank/DDBJ databases">
        <title>Complete sequence of Halothiobacillus neapolitanus c2.</title>
        <authorList>
            <consortium name="US DOE Joint Genome Institute"/>
            <person name="Lucas S."/>
            <person name="Copeland A."/>
            <person name="Lapidus A."/>
            <person name="Glavina del Rio T."/>
            <person name="Tice H."/>
            <person name="Bruce D."/>
            <person name="Goodwin L."/>
            <person name="Pitluck S."/>
            <person name="Davenport K."/>
            <person name="Brettin T."/>
            <person name="Detter J.C."/>
            <person name="Han C."/>
            <person name="Tapia R."/>
            <person name="Larimer F."/>
            <person name="Land M."/>
            <person name="Hauser L."/>
            <person name="Kyrpides N."/>
            <person name="Mikhailova N."/>
            <person name="Kerfeld C."/>
            <person name="Cannon G."/>
            <person name="Heinhort S."/>
        </authorList>
    </citation>
    <scope>NUCLEOTIDE SEQUENCE [LARGE SCALE GENOMIC DNA]</scope>
    <source>
        <strain evidence="2">ATCC 23641 / c2</strain>
    </source>
</reference>
<proteinExistence type="predicted"/>
<dbReference type="RefSeq" id="WP_012822988.1">
    <property type="nucleotide sequence ID" value="NC_013422.1"/>
</dbReference>
<sequence>MACDKCKELCIRYAIRLPGNLRKAISIASQNVTDGTLIDTTDPSAHSVSFAQLAAGQTWDDIVAYHFRCSCCGEQFSLHAETYHGSGGFWEPVRKAAIRENL</sequence>
<dbReference type="STRING" id="555778.Hneap_0086"/>
<evidence type="ECO:0000313" key="1">
    <source>
        <dbReference type="EMBL" id="ACX94951.1"/>
    </source>
</evidence>